<organism evidence="1 2">
    <name type="scientific">Phytophthora pseudosyringae</name>
    <dbReference type="NCBI Taxonomy" id="221518"/>
    <lineage>
        <taxon>Eukaryota</taxon>
        <taxon>Sar</taxon>
        <taxon>Stramenopiles</taxon>
        <taxon>Oomycota</taxon>
        <taxon>Peronosporomycetes</taxon>
        <taxon>Peronosporales</taxon>
        <taxon>Peronosporaceae</taxon>
        <taxon>Phytophthora</taxon>
    </lineage>
</organism>
<dbReference type="AlphaFoldDB" id="A0A8T1VKZ0"/>
<name>A0A8T1VKZ0_9STRA</name>
<accession>A0A8T1VKZ0</accession>
<dbReference type="Proteomes" id="UP000694044">
    <property type="component" value="Unassembled WGS sequence"/>
</dbReference>
<proteinExistence type="predicted"/>
<protein>
    <submittedName>
        <fullName evidence="1">Uncharacterized protein</fullName>
    </submittedName>
</protein>
<sequence length="305" mass="34473">MTQERRPVKKRKSTYLCRKDESNALQGQVRELQRHVETQQANRKQELYEVVGLNVNSSSSTWQRRRVWWASGSGTGRATQWPSPFVLHLDALKPHFSEERFEDASGDFCCVRNEVIPFPGVQSMHDVFEALKFTMDTLEISISEHLGHLTIRDDYDTVDESAVISNYRLRSSNDSGVTTELNAVAFGQQIQSPGEFGGQQCTVVSLDSVYQDDHECVRKELNGSIVLVPVHRKSCNEETKTVGGEEDEVVIVMLRSFFVKTCHPRFDVSEVALQDLQDNVTRWGDVVVQAVRKMIYANGRVCAGG</sequence>
<gene>
    <name evidence="1" type="ORF">PHYPSEUDO_007830</name>
</gene>
<evidence type="ECO:0000313" key="2">
    <source>
        <dbReference type="Proteomes" id="UP000694044"/>
    </source>
</evidence>
<dbReference type="OrthoDB" id="166605at2759"/>
<dbReference type="EMBL" id="JAGDFM010000314">
    <property type="protein sequence ID" value="KAG7380054.1"/>
    <property type="molecule type" value="Genomic_DNA"/>
</dbReference>
<evidence type="ECO:0000313" key="1">
    <source>
        <dbReference type="EMBL" id="KAG7380054.1"/>
    </source>
</evidence>
<comment type="caution">
    <text evidence="1">The sequence shown here is derived from an EMBL/GenBank/DDBJ whole genome shotgun (WGS) entry which is preliminary data.</text>
</comment>
<reference evidence="1" key="1">
    <citation type="submission" date="2021-02" db="EMBL/GenBank/DDBJ databases">
        <authorList>
            <person name="Palmer J.M."/>
        </authorList>
    </citation>
    <scope>NUCLEOTIDE SEQUENCE</scope>
    <source>
        <strain evidence="1">SCRP734</strain>
    </source>
</reference>
<keyword evidence="2" id="KW-1185">Reference proteome</keyword>